<dbReference type="Gene3D" id="3.40.50.150">
    <property type="entry name" value="Vaccinia Virus protein VP39"/>
    <property type="match status" value="1"/>
</dbReference>
<comment type="similarity">
    <text evidence="1">Belongs to the methyltransferase superfamily. METL family.</text>
</comment>
<feature type="compositionally biased region" description="Basic and acidic residues" evidence="4">
    <location>
        <begin position="32"/>
        <end position="42"/>
    </location>
</feature>
<dbReference type="HOGENOM" id="CLU_029724_1_2_1"/>
<dbReference type="Proteomes" id="UP000007060">
    <property type="component" value="Unassembled WGS sequence"/>
</dbReference>
<feature type="compositionally biased region" description="Basic residues" evidence="4">
    <location>
        <begin position="215"/>
        <end position="230"/>
    </location>
</feature>
<feature type="compositionally biased region" description="Acidic residues" evidence="4">
    <location>
        <begin position="53"/>
        <end position="62"/>
    </location>
</feature>
<dbReference type="FunFam" id="3.40.50.150:FF:000221">
    <property type="entry name" value="Methyltransferase-like protein"/>
    <property type="match status" value="1"/>
</dbReference>
<dbReference type="GO" id="GO:0032259">
    <property type="term" value="P:methylation"/>
    <property type="evidence" value="ECO:0007669"/>
    <property type="project" value="UniProtKB-KW"/>
</dbReference>
<feature type="compositionally biased region" description="Acidic residues" evidence="4">
    <location>
        <begin position="173"/>
        <end position="186"/>
    </location>
</feature>
<keyword evidence="2" id="KW-0489">Methyltransferase</keyword>
<feature type="compositionally biased region" description="Acidic residues" evidence="4">
    <location>
        <begin position="132"/>
        <end position="146"/>
    </location>
</feature>
<feature type="compositionally biased region" description="Basic and acidic residues" evidence="4">
    <location>
        <begin position="1"/>
        <end position="18"/>
    </location>
</feature>
<evidence type="ECO:0000256" key="1">
    <source>
        <dbReference type="ARBA" id="ARBA00009725"/>
    </source>
</evidence>
<accession>A6ZP79</accession>
<gene>
    <name evidence="6" type="primary">ABP140</name>
    <name evidence="6" type="ORF">SCY_5294</name>
</gene>
<dbReference type="Pfam" id="PF08242">
    <property type="entry name" value="Methyltransf_12"/>
    <property type="match status" value="1"/>
</dbReference>
<dbReference type="PANTHER" id="PTHR22809">
    <property type="entry name" value="METHYLTRANSFERASE-RELATED"/>
    <property type="match status" value="1"/>
</dbReference>
<evidence type="ECO:0000256" key="2">
    <source>
        <dbReference type="ARBA" id="ARBA00022603"/>
    </source>
</evidence>
<dbReference type="GO" id="GO:0052735">
    <property type="term" value="F:tRNA (cytidine-3-)-methyltransferase activity"/>
    <property type="evidence" value="ECO:0007669"/>
    <property type="project" value="TreeGrafter"/>
</dbReference>
<dbReference type="InterPro" id="IPR026113">
    <property type="entry name" value="METTL2/6/8-like"/>
</dbReference>
<evidence type="ECO:0000256" key="3">
    <source>
        <dbReference type="ARBA" id="ARBA00022679"/>
    </source>
</evidence>
<dbReference type="InterPro" id="IPR029063">
    <property type="entry name" value="SAM-dependent_MTases_sf"/>
</dbReference>
<organism evidence="6 7">
    <name type="scientific">Saccharomyces cerevisiae (strain YJM789)</name>
    <name type="common">Baker's yeast</name>
    <dbReference type="NCBI Taxonomy" id="307796"/>
    <lineage>
        <taxon>Eukaryota</taxon>
        <taxon>Fungi</taxon>
        <taxon>Dikarya</taxon>
        <taxon>Ascomycota</taxon>
        <taxon>Saccharomycotina</taxon>
        <taxon>Saccharomycetes</taxon>
        <taxon>Saccharomycetales</taxon>
        <taxon>Saccharomycetaceae</taxon>
        <taxon>Saccharomyces</taxon>
    </lineage>
</organism>
<evidence type="ECO:0000259" key="5">
    <source>
        <dbReference type="Pfam" id="PF08242"/>
    </source>
</evidence>
<dbReference type="PANTHER" id="PTHR22809:SF11">
    <property type="entry name" value="TRNA N(3)-METHYLCYTIDINE METHYLTRANSFERASE METTL2"/>
    <property type="match status" value="1"/>
</dbReference>
<reference evidence="6 7" key="1">
    <citation type="journal article" date="2007" name="Proc. Natl. Acad. Sci. U.S.A.">
        <title>Genome sequencing and comparative analysis of Saccharomyces cerevisiae strain YJM789.</title>
        <authorList>
            <person name="Wei W."/>
            <person name="McCusker J.H."/>
            <person name="Hyman R.W."/>
            <person name="Jones T."/>
            <person name="Ning Y."/>
            <person name="Cao Z."/>
            <person name="Gu Z."/>
            <person name="Bruno D."/>
            <person name="Miranda M."/>
            <person name="Nguyen M."/>
            <person name="Wilhelmy J."/>
            <person name="Komp C."/>
            <person name="Tamse R."/>
            <person name="Wang X."/>
            <person name="Jia P."/>
            <person name="Luedi P."/>
            <person name="Oefner P.J."/>
            <person name="David L."/>
            <person name="Dietrich F.S."/>
            <person name="Li Y."/>
            <person name="Davis R.W."/>
            <person name="Steinmetz L.M."/>
        </authorList>
    </citation>
    <scope>NUCLEOTIDE SEQUENCE [LARGE SCALE GENOMIC DNA]</scope>
    <source>
        <strain evidence="6 7">YJM789</strain>
    </source>
</reference>
<dbReference type="InterPro" id="IPR013217">
    <property type="entry name" value="Methyltransf_12"/>
</dbReference>
<sequence length="628" mass="71368">MGVADLIKKFESISKEEGDATVDTNSSSKPLKSNDETKELHQQESTAVPQEVDVNEEFENEPETTNSSRTAEKPLETNLPKPETNEEDEEEGSMSENKIDSKGENADINVNDFQEYKEMENTGAEVLASSVEESDAIQEGVAEETEGIATPKQKENEKNDESEEESANNASEPAEEYSQSEEDADIEQSNGKETENAENASQQANDGSTSTTTSKNKKKKNKKKNKKKRNGNVNTNANVDDSTKTGENDDTTGDTTSSTTSAIQEVNDLEVVGDSCLGIDQQHNREHLKALTQDVKEETLENIAHEGRGDNTGDQNAVEKSDFEKSDTEGSRIGRDLPFEFGKRNLTEESDVWDHNAWDNVEWGEEQVQQAEEKIKEQFKHPVPEFDKKLYNENPARYWDIFYKNNKENFFKDRKWLQIEFPILYASTRKDAEPVTIFEIGCGAGNTFFPILKDNENENLRIIAADFAPRAVELVKNSEQFNPKYGHATVWDLANPDGNLPDGVEPHSVDIAVMIFVFSALAPNQWDQAMDNLHKILKPGGKIIFRDYGAYDLTQVRFKKNRILEENFYVRGDGTRVYFFSEEKLREIFTKKYFLENKIGTDRRLLVNRKRQLKMYRCWVQAVFDVPQ</sequence>
<feature type="domain" description="Methyltransferase type 12" evidence="5">
    <location>
        <begin position="439"/>
        <end position="543"/>
    </location>
</feature>
<evidence type="ECO:0000313" key="7">
    <source>
        <dbReference type="Proteomes" id="UP000007060"/>
    </source>
</evidence>
<dbReference type="OrthoDB" id="417697at2759"/>
<feature type="region of interest" description="Disordered" evidence="4">
    <location>
        <begin position="1"/>
        <end position="266"/>
    </location>
</feature>
<feature type="compositionally biased region" description="Polar residues" evidence="4">
    <location>
        <begin position="231"/>
        <end position="240"/>
    </location>
</feature>
<dbReference type="CDD" id="cd02440">
    <property type="entry name" value="AdoMet_MTases"/>
    <property type="match status" value="1"/>
</dbReference>
<name>A6ZP79_YEAS7</name>
<dbReference type="SUPFAM" id="SSF53335">
    <property type="entry name" value="S-adenosyl-L-methionine-dependent methyltransferases"/>
    <property type="match status" value="1"/>
</dbReference>
<dbReference type="AlphaFoldDB" id="A6ZP79"/>
<keyword evidence="3" id="KW-0808">Transferase</keyword>
<dbReference type="EMBL" id="AAFW02000032">
    <property type="protein sequence ID" value="EDN63569.1"/>
    <property type="molecule type" value="Genomic_DNA"/>
</dbReference>
<feature type="compositionally biased region" description="Polar residues" evidence="4">
    <location>
        <begin position="22"/>
        <end position="31"/>
    </location>
</feature>
<protein>
    <submittedName>
        <fullName evidence="6">Actin filament binding protein</fullName>
    </submittedName>
</protein>
<comment type="caution">
    <text evidence="6">The sequence shown here is derived from an EMBL/GenBank/DDBJ whole genome shotgun (WGS) entry which is preliminary data.</text>
</comment>
<evidence type="ECO:0000256" key="4">
    <source>
        <dbReference type="SAM" id="MobiDB-lite"/>
    </source>
</evidence>
<proteinExistence type="inferred from homology"/>
<feature type="region of interest" description="Disordered" evidence="4">
    <location>
        <begin position="302"/>
        <end position="331"/>
    </location>
</feature>
<evidence type="ECO:0000313" key="6">
    <source>
        <dbReference type="EMBL" id="EDN63569.1"/>
    </source>
</evidence>
<feature type="compositionally biased region" description="Polar residues" evidence="4">
    <location>
        <begin position="196"/>
        <end position="207"/>
    </location>
</feature>